<dbReference type="PANTHER" id="PTHR33939">
    <property type="entry name" value="PROTEIN CBG22215"/>
    <property type="match status" value="1"/>
</dbReference>
<sequence>MNSDTFENWFKGMIEKLPENSVIVMDNASYHSRKIEKIPTANTKKEDIIGWLKGKNILHEENLLKRELLQIVKAHRKLFDGYVIDEYAKSKNISVPRLPPYHCELNPIELIWAQVKGDVAANNTTFKMRELKELFAAAVQKVTPEKWKKCCKHVIDVVEPQMNQMDHNFENLSESFIINVNDSSDKSSESDE</sequence>
<dbReference type="EMBL" id="JAHIBW010000009">
    <property type="protein sequence ID" value="KAG7308202.1"/>
    <property type="molecule type" value="Genomic_DNA"/>
</dbReference>
<proteinExistence type="predicted"/>
<keyword evidence="3" id="KW-1185">Reference proteome</keyword>
<reference evidence="2 3" key="1">
    <citation type="submission" date="2021-06" db="EMBL/GenBank/DDBJ databases">
        <title>A haploid diamondback moth (Plutella xylostella L.) genome assembly resolves 31 chromosomes and identifies a diamide resistance mutation.</title>
        <authorList>
            <person name="Ward C.M."/>
            <person name="Perry K.D."/>
            <person name="Baker G."/>
            <person name="Powis K."/>
            <person name="Heckel D.G."/>
            <person name="Baxter S.W."/>
        </authorList>
    </citation>
    <scope>NUCLEOTIDE SEQUENCE [LARGE SCALE GENOMIC DNA]</scope>
    <source>
        <strain evidence="2 3">LV</strain>
        <tissue evidence="2">Single pupa</tissue>
    </source>
</reference>
<dbReference type="PANTHER" id="PTHR33939:SF1">
    <property type="entry name" value="DUF4371 DOMAIN-CONTAINING PROTEIN"/>
    <property type="match status" value="1"/>
</dbReference>
<accession>A0ABQ7QT25</accession>
<organism evidence="2 3">
    <name type="scientific">Plutella xylostella</name>
    <name type="common">Diamondback moth</name>
    <name type="synonym">Plutella maculipennis</name>
    <dbReference type="NCBI Taxonomy" id="51655"/>
    <lineage>
        <taxon>Eukaryota</taxon>
        <taxon>Metazoa</taxon>
        <taxon>Ecdysozoa</taxon>
        <taxon>Arthropoda</taxon>
        <taxon>Hexapoda</taxon>
        <taxon>Insecta</taxon>
        <taxon>Pterygota</taxon>
        <taxon>Neoptera</taxon>
        <taxon>Endopterygota</taxon>
        <taxon>Lepidoptera</taxon>
        <taxon>Glossata</taxon>
        <taxon>Ditrysia</taxon>
        <taxon>Yponomeutoidea</taxon>
        <taxon>Plutellidae</taxon>
        <taxon>Plutella</taxon>
    </lineage>
</organism>
<protein>
    <recommendedName>
        <fullName evidence="1">Tc1-like transposase DDE domain-containing protein</fullName>
    </recommendedName>
</protein>
<dbReference type="InterPro" id="IPR038717">
    <property type="entry name" value="Tc1-like_DDE_dom"/>
</dbReference>
<comment type="caution">
    <text evidence="2">The sequence shown here is derived from an EMBL/GenBank/DDBJ whole genome shotgun (WGS) entry which is preliminary data.</text>
</comment>
<dbReference type="InterPro" id="IPR036397">
    <property type="entry name" value="RNaseH_sf"/>
</dbReference>
<gene>
    <name evidence="2" type="ORF">JYU34_006871</name>
</gene>
<dbReference type="Gene3D" id="3.30.420.10">
    <property type="entry name" value="Ribonuclease H-like superfamily/Ribonuclease H"/>
    <property type="match status" value="1"/>
</dbReference>
<name>A0ABQ7QT25_PLUXY</name>
<feature type="domain" description="Tc1-like transposase DDE" evidence="1">
    <location>
        <begin position="1"/>
        <end position="126"/>
    </location>
</feature>
<evidence type="ECO:0000313" key="3">
    <source>
        <dbReference type="Proteomes" id="UP000823941"/>
    </source>
</evidence>
<dbReference type="Pfam" id="PF13358">
    <property type="entry name" value="DDE_3"/>
    <property type="match status" value="1"/>
</dbReference>
<evidence type="ECO:0000259" key="1">
    <source>
        <dbReference type="Pfam" id="PF13358"/>
    </source>
</evidence>
<evidence type="ECO:0000313" key="2">
    <source>
        <dbReference type="EMBL" id="KAG7308202.1"/>
    </source>
</evidence>
<dbReference type="Proteomes" id="UP000823941">
    <property type="component" value="Chromosome 9"/>
</dbReference>